<comment type="subunit">
    <text evidence="5">Homodimer.</text>
</comment>
<proteinExistence type="inferred from homology"/>
<sequence>MQVLVPYRVDEPKTRLAPVLDDEERREFSRLMLADVLAAVRSAGYDPTVLSTAPLSGGDCVDERPLTVAVNSHLEPNTAVVMADLALVTPSVLGELFETNEDVVLAPGRGGGTNAIVARHPQFRVDYHGASYRDHVEICKAIGASVRTIDSYRLGTDIDEPADLAEVLLHGDGRAADWLDDRFELSTSNGRTGVKRY</sequence>
<accession>A0ABD5YT17</accession>
<dbReference type="EMBL" id="JBHTAX010000001">
    <property type="protein sequence ID" value="MFC7190366.1"/>
    <property type="molecule type" value="Genomic_DNA"/>
</dbReference>
<dbReference type="Proteomes" id="UP001596417">
    <property type="component" value="Unassembled WGS sequence"/>
</dbReference>
<dbReference type="Gene3D" id="6.10.140.50">
    <property type="match status" value="1"/>
</dbReference>
<dbReference type="GO" id="GO:0005525">
    <property type="term" value="F:GTP binding"/>
    <property type="evidence" value="ECO:0007669"/>
    <property type="project" value="UniProtKB-KW"/>
</dbReference>
<keyword evidence="7" id="KW-1185">Reference proteome</keyword>
<comment type="pathway">
    <text evidence="5">Cofactor biosynthesis; coenzyme F420 biosynthesis.</text>
</comment>
<dbReference type="AlphaFoldDB" id="A0ABD5YT17"/>
<keyword evidence="3 5" id="KW-0547">Nucleotide-binding</keyword>
<comment type="function">
    <text evidence="5">Guanylyltransferase that catalyzes the activation of (2S)-2-phospholactate (2-PL) as (2S)-lactyl-2-diphospho-5'-guanosine, via the condensation of 2-PL with GTP. It is involved in the biosynthesis of coenzyme F420, a hydride carrier cofactor.</text>
</comment>
<dbReference type="Pfam" id="PF01983">
    <property type="entry name" value="CofC"/>
    <property type="match status" value="1"/>
</dbReference>
<dbReference type="HAMAP" id="MF_02114">
    <property type="entry name" value="CofC"/>
    <property type="match status" value="1"/>
</dbReference>
<dbReference type="SUPFAM" id="SSF53448">
    <property type="entry name" value="Nucleotide-diphospho-sugar transferases"/>
    <property type="match status" value="1"/>
</dbReference>
<dbReference type="GO" id="GO:0052645">
    <property type="term" value="P:F420-0 metabolic process"/>
    <property type="evidence" value="ECO:0007669"/>
    <property type="project" value="UniProtKB-UniRule"/>
</dbReference>
<dbReference type="GeneID" id="76199967"/>
<evidence type="ECO:0000313" key="6">
    <source>
        <dbReference type="EMBL" id="MFC7190366.1"/>
    </source>
</evidence>
<dbReference type="RefSeq" id="WP_264556121.1">
    <property type="nucleotide sequence ID" value="NZ_CP109979.1"/>
</dbReference>
<organism evidence="6 7">
    <name type="scientific">Halocatena marina</name>
    <dbReference type="NCBI Taxonomy" id="2934937"/>
    <lineage>
        <taxon>Archaea</taxon>
        <taxon>Methanobacteriati</taxon>
        <taxon>Methanobacteriota</taxon>
        <taxon>Stenosarchaea group</taxon>
        <taxon>Halobacteria</taxon>
        <taxon>Halobacteriales</taxon>
        <taxon>Natronomonadaceae</taxon>
        <taxon>Halocatena</taxon>
    </lineage>
</organism>
<reference evidence="6 7" key="1">
    <citation type="journal article" date="2019" name="Int. J. Syst. Evol. Microbiol.">
        <title>The Global Catalogue of Microorganisms (GCM) 10K type strain sequencing project: providing services to taxonomists for standard genome sequencing and annotation.</title>
        <authorList>
            <consortium name="The Broad Institute Genomics Platform"/>
            <consortium name="The Broad Institute Genome Sequencing Center for Infectious Disease"/>
            <person name="Wu L."/>
            <person name="Ma J."/>
        </authorList>
    </citation>
    <scope>NUCLEOTIDE SEQUENCE [LARGE SCALE GENOMIC DNA]</scope>
    <source>
        <strain evidence="6 7">RDMS1</strain>
    </source>
</reference>
<evidence type="ECO:0000256" key="3">
    <source>
        <dbReference type="ARBA" id="ARBA00022741"/>
    </source>
</evidence>
<evidence type="ECO:0000256" key="2">
    <source>
        <dbReference type="ARBA" id="ARBA00022695"/>
    </source>
</evidence>
<evidence type="ECO:0000256" key="1">
    <source>
        <dbReference type="ARBA" id="ARBA00022679"/>
    </source>
</evidence>
<dbReference type="GO" id="GO:0043814">
    <property type="term" value="F:phospholactate guanylyltransferase activity"/>
    <property type="evidence" value="ECO:0007669"/>
    <property type="project" value="UniProtKB-EC"/>
</dbReference>
<evidence type="ECO:0000256" key="4">
    <source>
        <dbReference type="ARBA" id="ARBA00023134"/>
    </source>
</evidence>
<dbReference type="InterPro" id="IPR002835">
    <property type="entry name" value="CofC"/>
</dbReference>
<comment type="caution">
    <text evidence="6">The sequence shown here is derived from an EMBL/GenBank/DDBJ whole genome shotgun (WGS) entry which is preliminary data.</text>
</comment>
<evidence type="ECO:0000256" key="5">
    <source>
        <dbReference type="HAMAP-Rule" id="MF_02114"/>
    </source>
</evidence>
<gene>
    <name evidence="5 6" type="primary">cofC</name>
    <name evidence="6" type="ORF">ACFQL7_11225</name>
</gene>
<comment type="catalytic activity">
    <reaction evidence="5">
        <text>(2S)-2-phospholactate + GTP + H(+) = (2S)-lactyl-2-diphospho-5'-guanosine + diphosphate</text>
        <dbReference type="Rhea" id="RHEA:63424"/>
        <dbReference type="ChEBI" id="CHEBI:15378"/>
        <dbReference type="ChEBI" id="CHEBI:33019"/>
        <dbReference type="ChEBI" id="CHEBI:37565"/>
        <dbReference type="ChEBI" id="CHEBI:59435"/>
        <dbReference type="ChEBI" id="CHEBI:59906"/>
        <dbReference type="EC" id="2.7.7.68"/>
    </reaction>
</comment>
<dbReference type="NCBIfam" id="TIGR03552">
    <property type="entry name" value="F420_cofC"/>
    <property type="match status" value="1"/>
</dbReference>
<keyword evidence="1 5" id="KW-0808">Transferase</keyword>
<evidence type="ECO:0000313" key="7">
    <source>
        <dbReference type="Proteomes" id="UP001596417"/>
    </source>
</evidence>
<dbReference type="Gene3D" id="3.90.550.10">
    <property type="entry name" value="Spore Coat Polysaccharide Biosynthesis Protein SpsA, Chain A"/>
    <property type="match status" value="1"/>
</dbReference>
<keyword evidence="2 5" id="KW-0548">Nucleotidyltransferase</keyword>
<protein>
    <recommendedName>
        <fullName evidence="5">2-phospho-L-lactate guanylyltransferase</fullName>
        <shortName evidence="5">LP guanylyltransferase</shortName>
        <ecNumber evidence="5">2.7.7.68</ecNumber>
    </recommendedName>
</protein>
<dbReference type="PANTHER" id="PTHR40392">
    <property type="entry name" value="2-PHOSPHO-L-LACTATE GUANYLYLTRANSFERASE"/>
    <property type="match status" value="1"/>
</dbReference>
<dbReference type="PANTHER" id="PTHR40392:SF1">
    <property type="entry name" value="2-PHOSPHO-L-LACTATE GUANYLYLTRANSFERASE"/>
    <property type="match status" value="1"/>
</dbReference>
<dbReference type="InterPro" id="IPR029044">
    <property type="entry name" value="Nucleotide-diphossugar_trans"/>
</dbReference>
<dbReference type="EC" id="2.7.7.68" evidence="5"/>
<keyword evidence="4 5" id="KW-0342">GTP-binding</keyword>
<name>A0ABD5YT17_9EURY</name>
<comment type="similarity">
    <text evidence="5">Belongs to the CofC family.</text>
</comment>